<evidence type="ECO:0000313" key="2">
    <source>
        <dbReference type="EMBL" id="KAJ1084784.1"/>
    </source>
</evidence>
<feature type="region of interest" description="Disordered" evidence="1">
    <location>
        <begin position="24"/>
        <end position="48"/>
    </location>
</feature>
<sequence>MSPGASAVGLVLVLLQGSTPELHRGVHKELSQSSDSHSDSDISEPKLSARLRPAELLGAYVMAVTRRPDGSLQGGGVNQLLKSWS</sequence>
<organism evidence="2 3">
    <name type="scientific">Pleurodeles waltl</name>
    <name type="common">Iberian ribbed newt</name>
    <dbReference type="NCBI Taxonomy" id="8319"/>
    <lineage>
        <taxon>Eukaryota</taxon>
        <taxon>Metazoa</taxon>
        <taxon>Chordata</taxon>
        <taxon>Craniata</taxon>
        <taxon>Vertebrata</taxon>
        <taxon>Euteleostomi</taxon>
        <taxon>Amphibia</taxon>
        <taxon>Batrachia</taxon>
        <taxon>Caudata</taxon>
        <taxon>Salamandroidea</taxon>
        <taxon>Salamandridae</taxon>
        <taxon>Pleurodelinae</taxon>
        <taxon>Pleurodeles</taxon>
    </lineage>
</organism>
<proteinExistence type="predicted"/>
<evidence type="ECO:0000313" key="3">
    <source>
        <dbReference type="Proteomes" id="UP001066276"/>
    </source>
</evidence>
<dbReference type="EMBL" id="JANPWB010000016">
    <property type="protein sequence ID" value="KAJ1084784.1"/>
    <property type="molecule type" value="Genomic_DNA"/>
</dbReference>
<reference evidence="2" key="1">
    <citation type="journal article" date="2022" name="bioRxiv">
        <title>Sequencing and chromosome-scale assembly of the giantPleurodeles waltlgenome.</title>
        <authorList>
            <person name="Brown T."/>
            <person name="Elewa A."/>
            <person name="Iarovenko S."/>
            <person name="Subramanian E."/>
            <person name="Araus A.J."/>
            <person name="Petzold A."/>
            <person name="Susuki M."/>
            <person name="Suzuki K.-i.T."/>
            <person name="Hayashi T."/>
            <person name="Toyoda A."/>
            <person name="Oliveira C."/>
            <person name="Osipova E."/>
            <person name="Leigh N.D."/>
            <person name="Simon A."/>
            <person name="Yun M.H."/>
        </authorList>
    </citation>
    <scope>NUCLEOTIDE SEQUENCE</scope>
    <source>
        <strain evidence="2">20211129_DDA</strain>
        <tissue evidence="2">Liver</tissue>
    </source>
</reference>
<dbReference type="Proteomes" id="UP001066276">
    <property type="component" value="Chromosome 12"/>
</dbReference>
<dbReference type="AlphaFoldDB" id="A0AAV7L3C5"/>
<gene>
    <name evidence="2" type="ORF">NDU88_004930</name>
</gene>
<evidence type="ECO:0000256" key="1">
    <source>
        <dbReference type="SAM" id="MobiDB-lite"/>
    </source>
</evidence>
<feature type="compositionally biased region" description="Basic and acidic residues" evidence="1">
    <location>
        <begin position="24"/>
        <end position="44"/>
    </location>
</feature>
<accession>A0AAV7L3C5</accession>
<comment type="caution">
    <text evidence="2">The sequence shown here is derived from an EMBL/GenBank/DDBJ whole genome shotgun (WGS) entry which is preliminary data.</text>
</comment>
<name>A0AAV7L3C5_PLEWA</name>
<keyword evidence="3" id="KW-1185">Reference proteome</keyword>
<protein>
    <submittedName>
        <fullName evidence="2">Uncharacterized protein</fullName>
    </submittedName>
</protein>